<dbReference type="EMBL" id="BQNB010013332">
    <property type="protein sequence ID" value="GJT14668.1"/>
    <property type="molecule type" value="Genomic_DNA"/>
</dbReference>
<dbReference type="Proteomes" id="UP001151760">
    <property type="component" value="Unassembled WGS sequence"/>
</dbReference>
<evidence type="ECO:0000313" key="2">
    <source>
        <dbReference type="EMBL" id="GJT14668.1"/>
    </source>
</evidence>
<sequence>MEDDKRRDASDKLERGAGARPVIDYFDKKIEQSSNKDSNSETSDKASEEGKRRWFALEVWKVEFGGWREYALYRIEIVEGRCVVEVGKLGFGVFKFKLVRIVNQVEMGSTVLKFVNTSFNLDLRGLPCGCEEEWGGVLLMIANGLLVKEKPLIFGMMEPTLPLSSTRCQKPSQSTRCEEYA</sequence>
<accession>A0ABQ5BLI5</accession>
<feature type="region of interest" description="Disordered" evidence="1">
    <location>
        <begin position="1"/>
        <end position="45"/>
    </location>
</feature>
<gene>
    <name evidence="2" type="ORF">Tco_0861710</name>
</gene>
<keyword evidence="3" id="KW-1185">Reference proteome</keyword>
<reference evidence="2" key="1">
    <citation type="journal article" date="2022" name="Int. J. Mol. Sci.">
        <title>Draft Genome of Tanacetum Coccineum: Genomic Comparison of Closely Related Tanacetum-Family Plants.</title>
        <authorList>
            <person name="Yamashiro T."/>
            <person name="Shiraishi A."/>
            <person name="Nakayama K."/>
            <person name="Satake H."/>
        </authorList>
    </citation>
    <scope>NUCLEOTIDE SEQUENCE</scope>
</reference>
<organism evidence="2 3">
    <name type="scientific">Tanacetum coccineum</name>
    <dbReference type="NCBI Taxonomy" id="301880"/>
    <lineage>
        <taxon>Eukaryota</taxon>
        <taxon>Viridiplantae</taxon>
        <taxon>Streptophyta</taxon>
        <taxon>Embryophyta</taxon>
        <taxon>Tracheophyta</taxon>
        <taxon>Spermatophyta</taxon>
        <taxon>Magnoliopsida</taxon>
        <taxon>eudicotyledons</taxon>
        <taxon>Gunneridae</taxon>
        <taxon>Pentapetalae</taxon>
        <taxon>asterids</taxon>
        <taxon>campanulids</taxon>
        <taxon>Asterales</taxon>
        <taxon>Asteraceae</taxon>
        <taxon>Asteroideae</taxon>
        <taxon>Anthemideae</taxon>
        <taxon>Anthemidinae</taxon>
        <taxon>Tanacetum</taxon>
    </lineage>
</organism>
<feature type="compositionally biased region" description="Basic and acidic residues" evidence="1">
    <location>
        <begin position="1"/>
        <end position="17"/>
    </location>
</feature>
<comment type="caution">
    <text evidence="2">The sequence shown here is derived from an EMBL/GenBank/DDBJ whole genome shotgun (WGS) entry which is preliminary data.</text>
</comment>
<name>A0ABQ5BLI5_9ASTR</name>
<reference evidence="2" key="2">
    <citation type="submission" date="2022-01" db="EMBL/GenBank/DDBJ databases">
        <authorList>
            <person name="Yamashiro T."/>
            <person name="Shiraishi A."/>
            <person name="Satake H."/>
            <person name="Nakayama K."/>
        </authorList>
    </citation>
    <scope>NUCLEOTIDE SEQUENCE</scope>
</reference>
<evidence type="ECO:0000256" key="1">
    <source>
        <dbReference type="SAM" id="MobiDB-lite"/>
    </source>
</evidence>
<protein>
    <submittedName>
        <fullName evidence="2">Uncharacterized protein</fullName>
    </submittedName>
</protein>
<evidence type="ECO:0000313" key="3">
    <source>
        <dbReference type="Proteomes" id="UP001151760"/>
    </source>
</evidence>
<proteinExistence type="predicted"/>